<protein>
    <submittedName>
        <fullName evidence="1">Uncharacterized protein</fullName>
    </submittedName>
</protein>
<reference evidence="1 2" key="1">
    <citation type="submission" date="2021-06" db="EMBL/GenBank/DDBJ databases">
        <title>Caerostris extrusa draft genome.</title>
        <authorList>
            <person name="Kono N."/>
            <person name="Arakawa K."/>
        </authorList>
    </citation>
    <scope>NUCLEOTIDE SEQUENCE [LARGE SCALE GENOMIC DNA]</scope>
</reference>
<dbReference type="EMBL" id="BPLR01019491">
    <property type="protein sequence ID" value="GIX68459.1"/>
    <property type="molecule type" value="Genomic_DNA"/>
</dbReference>
<organism evidence="1 2">
    <name type="scientific">Caerostris extrusa</name>
    <name type="common">Bark spider</name>
    <name type="synonym">Caerostris bankana</name>
    <dbReference type="NCBI Taxonomy" id="172846"/>
    <lineage>
        <taxon>Eukaryota</taxon>
        <taxon>Metazoa</taxon>
        <taxon>Ecdysozoa</taxon>
        <taxon>Arthropoda</taxon>
        <taxon>Chelicerata</taxon>
        <taxon>Arachnida</taxon>
        <taxon>Araneae</taxon>
        <taxon>Araneomorphae</taxon>
        <taxon>Entelegynae</taxon>
        <taxon>Araneoidea</taxon>
        <taxon>Araneidae</taxon>
        <taxon>Caerostris</taxon>
    </lineage>
</organism>
<sequence length="90" mass="10247">MHLRKAKAVKLRTEEPLFRPRSRNSEEELRQSGRISRFRNPLVCLSGLVVPFLLPDCCDLIKLLVFSLHSGGRLEDSSIAREKTNLARSS</sequence>
<dbReference type="AlphaFoldDB" id="A0AAV4MCC4"/>
<proteinExistence type="predicted"/>
<accession>A0AAV4MCC4</accession>
<dbReference type="Proteomes" id="UP001054945">
    <property type="component" value="Unassembled WGS sequence"/>
</dbReference>
<gene>
    <name evidence="1" type="ORF">CEXT_198311</name>
</gene>
<comment type="caution">
    <text evidence="1">The sequence shown here is derived from an EMBL/GenBank/DDBJ whole genome shotgun (WGS) entry which is preliminary data.</text>
</comment>
<evidence type="ECO:0000313" key="1">
    <source>
        <dbReference type="EMBL" id="GIX68459.1"/>
    </source>
</evidence>
<name>A0AAV4MCC4_CAEEX</name>
<keyword evidence="2" id="KW-1185">Reference proteome</keyword>
<evidence type="ECO:0000313" key="2">
    <source>
        <dbReference type="Proteomes" id="UP001054945"/>
    </source>
</evidence>